<dbReference type="EMBL" id="CP122959">
    <property type="protein sequence ID" value="WGI19802.1"/>
    <property type="molecule type" value="Genomic_DNA"/>
</dbReference>
<sequence>MSFSKGLLIGGLLGTTYALLTAKKTGLERQQAISHYLTDVTMQAQTVQSSAVDLQNTAGQLSNEIKTTAVDSLADISDAVQTFSFEAQPRVAQISESIKRLTDDLKAL</sequence>
<organism evidence="1 2">
    <name type="scientific">Latilactobacillus sakei</name>
    <name type="common">Lactobacillus sakei</name>
    <dbReference type="NCBI Taxonomy" id="1599"/>
    <lineage>
        <taxon>Bacteria</taxon>
        <taxon>Bacillati</taxon>
        <taxon>Bacillota</taxon>
        <taxon>Bacilli</taxon>
        <taxon>Lactobacillales</taxon>
        <taxon>Lactobacillaceae</taxon>
        <taxon>Latilactobacillus</taxon>
    </lineage>
</organism>
<dbReference type="Proteomes" id="UP001179858">
    <property type="component" value="Chromosome"/>
</dbReference>
<evidence type="ECO:0000313" key="2">
    <source>
        <dbReference type="Proteomes" id="UP001179858"/>
    </source>
</evidence>
<dbReference type="Pfam" id="PF12732">
    <property type="entry name" value="YtxH"/>
    <property type="match status" value="1"/>
</dbReference>
<dbReference type="GeneID" id="57133483"/>
<dbReference type="RefSeq" id="WP_025015896.1">
    <property type="nucleotide sequence ID" value="NZ_BJLN01000006.1"/>
</dbReference>
<proteinExistence type="predicted"/>
<gene>
    <name evidence="1" type="ORF">QBD03_03585</name>
</gene>
<evidence type="ECO:0000313" key="1">
    <source>
        <dbReference type="EMBL" id="WGI19802.1"/>
    </source>
</evidence>
<name>A0A9N7PAR5_LATSK</name>
<accession>A0A9N7PAR5</accession>
<dbReference type="InterPro" id="IPR024623">
    <property type="entry name" value="YtxH"/>
</dbReference>
<dbReference type="AlphaFoldDB" id="A0A9N7PAR5"/>
<reference evidence="1" key="1">
    <citation type="submission" date="2023-04" db="EMBL/GenBank/DDBJ databases">
        <title>Novel strain of Lactilactobacillus sakei and use thereof.</title>
        <authorList>
            <person name="Kim S.Y."/>
        </authorList>
    </citation>
    <scope>NUCLEOTIDE SEQUENCE</scope>
    <source>
        <strain evidence="1">HUP1</strain>
    </source>
</reference>
<protein>
    <submittedName>
        <fullName evidence="1">YtxH domain-containing protein</fullName>
    </submittedName>
</protein>